<dbReference type="SUPFAM" id="SSF56399">
    <property type="entry name" value="ADP-ribosylation"/>
    <property type="match status" value="1"/>
</dbReference>
<name>A0A7S2IBX0_9DINO</name>
<dbReference type="AlphaFoldDB" id="A0A7S2IBX0"/>
<gene>
    <name evidence="1" type="ORF">AAND1436_LOCUS40215</name>
</gene>
<protein>
    <recommendedName>
        <fullName evidence="2">DUF3990 domain-containing protein</fullName>
    </recommendedName>
</protein>
<accession>A0A7S2IBX0</accession>
<organism evidence="1">
    <name type="scientific">Alexandrium andersonii</name>
    <dbReference type="NCBI Taxonomy" id="327968"/>
    <lineage>
        <taxon>Eukaryota</taxon>
        <taxon>Sar</taxon>
        <taxon>Alveolata</taxon>
        <taxon>Dinophyceae</taxon>
        <taxon>Gonyaulacales</taxon>
        <taxon>Pyrocystaceae</taxon>
        <taxon>Alexandrium</taxon>
    </lineage>
</organism>
<evidence type="ECO:0000313" key="1">
    <source>
        <dbReference type="EMBL" id="CAD9514901.1"/>
    </source>
</evidence>
<evidence type="ECO:0008006" key="2">
    <source>
        <dbReference type="Google" id="ProtNLM"/>
    </source>
</evidence>
<proteinExistence type="predicted"/>
<dbReference type="EMBL" id="HBGQ01084222">
    <property type="protein sequence ID" value="CAD9514901.1"/>
    <property type="molecule type" value="Transcribed_RNA"/>
</dbReference>
<dbReference type="Gene3D" id="3.90.175.10">
    <property type="entry name" value="Diphtheria Toxin, domain 1"/>
    <property type="match status" value="1"/>
</dbReference>
<sequence>MSTVCIRPNCGRPAWKPGGFCGRTCRDSGPLEAAMCRRPGCPRRAFQGKPGNFCGRTCMAAGPPNQPASEEDDPLPDARDGAPFEAFHGTSFAIAQAVAQSRFTLSEQGNLGKGVYFAGMGKARRFAEQKFPDQPALLRCRIRVNKAKYVDGDDTTWQGDGFDACRAEFTSLSARPEWCILNAISIEVLEVIRL</sequence>
<reference evidence="1" key="1">
    <citation type="submission" date="2021-01" db="EMBL/GenBank/DDBJ databases">
        <authorList>
            <person name="Corre E."/>
            <person name="Pelletier E."/>
            <person name="Niang G."/>
            <person name="Scheremetjew M."/>
            <person name="Finn R."/>
            <person name="Kale V."/>
            <person name="Holt S."/>
            <person name="Cochrane G."/>
            <person name="Meng A."/>
            <person name="Brown T."/>
            <person name="Cohen L."/>
        </authorList>
    </citation>
    <scope>NUCLEOTIDE SEQUENCE</scope>
    <source>
        <strain evidence="1">CCMP2222</strain>
    </source>
</reference>